<feature type="domain" description="AB hydrolase-1" evidence="1">
    <location>
        <begin position="4"/>
        <end position="196"/>
    </location>
</feature>
<dbReference type="SUPFAM" id="SSF53474">
    <property type="entry name" value="alpha/beta-Hydrolases"/>
    <property type="match status" value="1"/>
</dbReference>
<dbReference type="GO" id="GO:0016020">
    <property type="term" value="C:membrane"/>
    <property type="evidence" value="ECO:0007669"/>
    <property type="project" value="TreeGrafter"/>
</dbReference>
<reference evidence="2 3" key="1">
    <citation type="submission" date="2018-08" db="EMBL/GenBank/DDBJ databases">
        <title>A genome reference for cultivated species of the human gut microbiota.</title>
        <authorList>
            <person name="Zou Y."/>
            <person name="Xue W."/>
            <person name="Luo G."/>
        </authorList>
    </citation>
    <scope>NUCLEOTIDE SEQUENCE [LARGE SCALE GENOMIC DNA]</scope>
    <source>
        <strain evidence="2 3">OM06-11AA</strain>
    </source>
</reference>
<dbReference type="PANTHER" id="PTHR43798">
    <property type="entry name" value="MONOACYLGLYCEROL LIPASE"/>
    <property type="match status" value="1"/>
</dbReference>
<organism evidence="2 3">
    <name type="scientific">Blautia obeum</name>
    <dbReference type="NCBI Taxonomy" id="40520"/>
    <lineage>
        <taxon>Bacteria</taxon>
        <taxon>Bacillati</taxon>
        <taxon>Bacillota</taxon>
        <taxon>Clostridia</taxon>
        <taxon>Lachnospirales</taxon>
        <taxon>Lachnospiraceae</taxon>
        <taxon>Blautia</taxon>
    </lineage>
</organism>
<proteinExistence type="predicted"/>
<dbReference type="InterPro" id="IPR029058">
    <property type="entry name" value="AB_hydrolase_fold"/>
</dbReference>
<dbReference type="InterPro" id="IPR050266">
    <property type="entry name" value="AB_hydrolase_sf"/>
</dbReference>
<dbReference type="PANTHER" id="PTHR43798:SF33">
    <property type="entry name" value="HYDROLASE, PUTATIVE (AFU_ORTHOLOGUE AFUA_2G14860)-RELATED"/>
    <property type="match status" value="1"/>
</dbReference>
<keyword evidence="2" id="KW-0378">Hydrolase</keyword>
<dbReference type="Gene3D" id="3.40.50.1820">
    <property type="entry name" value="alpha/beta hydrolase"/>
    <property type="match status" value="1"/>
</dbReference>
<dbReference type="EMBL" id="QSUB01000005">
    <property type="protein sequence ID" value="RGN03683.1"/>
    <property type="molecule type" value="Genomic_DNA"/>
</dbReference>
<sequence>MKTILLHGLGQTSSSWKNTINTMGKSADILCPNLFDWFEDKEVCYQVLYLAFSEYCKQFSEPVNICGLSLGGILALQYGIENPDKINSLALVATQYTMPKKLLQFQNMLFRFMPKRTFESMGLGKTDFINLSKSMINLDFQKELKCINSPVMVICGEKDTANKQASLQLQSQLPQAELLVIKNSGHEVNIDAPEDLGKALSAFFNL</sequence>
<dbReference type="Pfam" id="PF12697">
    <property type="entry name" value="Abhydrolase_6"/>
    <property type="match status" value="1"/>
</dbReference>
<dbReference type="InterPro" id="IPR000073">
    <property type="entry name" value="AB_hydrolase_1"/>
</dbReference>
<gene>
    <name evidence="2" type="ORF">DXB81_10980</name>
</gene>
<evidence type="ECO:0000313" key="2">
    <source>
        <dbReference type="EMBL" id="RGN03683.1"/>
    </source>
</evidence>
<name>A0A3E5A4Q4_9FIRM</name>
<dbReference type="Proteomes" id="UP000261222">
    <property type="component" value="Unassembled WGS sequence"/>
</dbReference>
<dbReference type="RefSeq" id="WP_102759324.1">
    <property type="nucleotide sequence ID" value="NZ_QRYY01000014.1"/>
</dbReference>
<evidence type="ECO:0000313" key="3">
    <source>
        <dbReference type="Proteomes" id="UP000261222"/>
    </source>
</evidence>
<dbReference type="GO" id="GO:0016787">
    <property type="term" value="F:hydrolase activity"/>
    <property type="evidence" value="ECO:0007669"/>
    <property type="project" value="UniProtKB-KW"/>
</dbReference>
<evidence type="ECO:0000259" key="1">
    <source>
        <dbReference type="Pfam" id="PF12697"/>
    </source>
</evidence>
<dbReference type="AlphaFoldDB" id="A0A3E5A4Q4"/>
<accession>A0A3E5A4Q4</accession>
<protein>
    <submittedName>
        <fullName evidence="2">Alpha/beta hydrolase</fullName>
    </submittedName>
</protein>
<comment type="caution">
    <text evidence="2">The sequence shown here is derived from an EMBL/GenBank/DDBJ whole genome shotgun (WGS) entry which is preliminary data.</text>
</comment>